<proteinExistence type="predicted"/>
<sequence length="1005" mass="111522">MLSNMVFVMDKLPVGTNNSKRPIPNPKAQGSDPRVHRGELQHMAAELGSYKQAHTSSPPLTLGNSRVVEGPAPLKELGSRAQAMRGVTRSYRSESQSRSTGENNISFPPTRSPVDSFALVKYISAGAFAQFTDDLIVFVDVQFFQVLSGNQLEFLQDVVGGAGAVRRGVHCCGETGPRPKAGLETGVPAKQEEQEGKQSSTKSFNIQNIQITLVFADDSQLYYSGKCEHPLLITSFRKTEKMLFITAKLALGSPSADSRSALTSQCESVHPDSSQRRLIQEQILKPLSVLRRPAFTASRLPLRSGAALYCLRTPHQAPPTAARRPIRAQSGRAPLCDAAAFRSEIQLPVRCEGNDNYFMISRCERDTNLSTSKGRVRLATEELANYLSDFGSGDGRVHLRVPSLRFLIGRQVGGIKEILKYFFHHPTMSPISPVEDSFFSLTASLTPSGVHHRVRGIATPRQAPETLRPQLRTAASTMEAENMVHSDSMSPASLGICEKFSSGDREAVPPDHAPPGITVVAHVSVRSPPVEKWRPQSTIKYPSPGTPRRPGTLYCCSARRHKQQQETYPQPEGAGKRPSRFTGVNSNTWRLSWGAISKPTPACAAAHPGQLQSSGGPVQPLSSWIPEPKLCVEKATLSGLVDMLEPADGHGRRRPSFEPVLSATCPECSFPNLVTSPDQSMSRWNGNLLFASRKHWWLISMDDMKRRESRGCCGKGVVRVLYPSRVISRGQADGGAKETAELLPKNRDKLRTSVRDNVSSDKTLQSFRPSRLELEGFLDEMIRWFSDHRQQVDELLSHSDIDRTGSVHLKDFELGLMNLDVPCQQFQVDMLSEQLKTSNNTICYRDLSGQLQRLKLSETQTQIKEDVSCLDRRSHRQLLEKDTYLKFVRLSVRMIPFDSAAAHPGNFEVVLSSDSRVFSLIRMIQDRVGIQTTRLEVFRSRVPAEEARLPAESSLEECGFKGGPEESPPEDTVYYDYRLLFTDCPILNCDFRSKPDSAGWRSHCP</sequence>
<keyword evidence="2" id="KW-1185">Reference proteome</keyword>
<evidence type="ECO:0000313" key="1">
    <source>
        <dbReference type="EMBL" id="KAI3359493.1"/>
    </source>
</evidence>
<name>A0ACB8VV87_9TELE</name>
<accession>A0ACB8VV87</accession>
<protein>
    <submittedName>
        <fullName evidence="1">Uncharacterized protein</fullName>
    </submittedName>
</protein>
<evidence type="ECO:0000313" key="2">
    <source>
        <dbReference type="Proteomes" id="UP000831701"/>
    </source>
</evidence>
<gene>
    <name evidence="1" type="ORF">L3Q82_013893</name>
</gene>
<comment type="caution">
    <text evidence="1">The sequence shown here is derived from an EMBL/GenBank/DDBJ whole genome shotgun (WGS) entry which is preliminary data.</text>
</comment>
<dbReference type="Proteomes" id="UP000831701">
    <property type="component" value="Chromosome 17"/>
</dbReference>
<reference evidence="1" key="1">
    <citation type="submission" date="2022-04" db="EMBL/GenBank/DDBJ databases">
        <title>Jade perch genome.</title>
        <authorList>
            <person name="Chao B."/>
        </authorList>
    </citation>
    <scope>NUCLEOTIDE SEQUENCE</scope>
    <source>
        <strain evidence="1">CB-2022</strain>
    </source>
</reference>
<dbReference type="EMBL" id="CM041547">
    <property type="protein sequence ID" value="KAI3359493.1"/>
    <property type="molecule type" value="Genomic_DNA"/>
</dbReference>
<organism evidence="1 2">
    <name type="scientific">Scortum barcoo</name>
    <name type="common">barcoo grunter</name>
    <dbReference type="NCBI Taxonomy" id="214431"/>
    <lineage>
        <taxon>Eukaryota</taxon>
        <taxon>Metazoa</taxon>
        <taxon>Chordata</taxon>
        <taxon>Craniata</taxon>
        <taxon>Vertebrata</taxon>
        <taxon>Euteleostomi</taxon>
        <taxon>Actinopterygii</taxon>
        <taxon>Neopterygii</taxon>
        <taxon>Teleostei</taxon>
        <taxon>Neoteleostei</taxon>
        <taxon>Acanthomorphata</taxon>
        <taxon>Eupercaria</taxon>
        <taxon>Centrarchiformes</taxon>
        <taxon>Terapontoidei</taxon>
        <taxon>Terapontidae</taxon>
        <taxon>Scortum</taxon>
    </lineage>
</organism>